<evidence type="ECO:0000313" key="3">
    <source>
        <dbReference type="Proteomes" id="UP000318571"/>
    </source>
</evidence>
<dbReference type="EMBL" id="VCGU01000004">
    <property type="protein sequence ID" value="TRY76265.1"/>
    <property type="molecule type" value="Genomic_DNA"/>
</dbReference>
<evidence type="ECO:0000259" key="1">
    <source>
        <dbReference type="Pfam" id="PF00685"/>
    </source>
</evidence>
<dbReference type="AlphaFoldDB" id="A0A553PF01"/>
<dbReference type="Gene3D" id="3.40.50.300">
    <property type="entry name" value="P-loop containing nucleotide triphosphate hydrolases"/>
    <property type="match status" value="1"/>
</dbReference>
<feature type="domain" description="Sulfotransferase" evidence="1">
    <location>
        <begin position="64"/>
        <end position="345"/>
    </location>
</feature>
<dbReference type="Pfam" id="PF00685">
    <property type="entry name" value="Sulfotransfer_1"/>
    <property type="match status" value="1"/>
</dbReference>
<proteinExistence type="predicted"/>
<dbReference type="Proteomes" id="UP000318571">
    <property type="component" value="Chromosome 5"/>
</dbReference>
<reference evidence="2 3" key="1">
    <citation type="journal article" date="2018" name="Nat. Ecol. Evol.">
        <title>Genomic signatures of mitonuclear coevolution across populations of Tigriopus californicus.</title>
        <authorList>
            <person name="Barreto F.S."/>
            <person name="Watson E.T."/>
            <person name="Lima T.G."/>
            <person name="Willett C.S."/>
            <person name="Edmands S."/>
            <person name="Li W."/>
            <person name="Burton R.S."/>
        </authorList>
    </citation>
    <scope>NUCLEOTIDE SEQUENCE [LARGE SCALE GENOMIC DNA]</scope>
    <source>
        <strain evidence="2 3">San Diego</strain>
    </source>
</reference>
<accession>A0A553PF01</accession>
<dbReference type="GO" id="GO:0001517">
    <property type="term" value="F:N-acetylglucosamine 6-O-sulfotransferase activity"/>
    <property type="evidence" value="ECO:0007669"/>
    <property type="project" value="TreeGrafter"/>
</dbReference>
<dbReference type="InterPro" id="IPR027417">
    <property type="entry name" value="P-loop_NTPase"/>
</dbReference>
<protein>
    <recommendedName>
        <fullName evidence="1">Sulfotransferase domain-containing protein</fullName>
    </recommendedName>
</protein>
<dbReference type="GO" id="GO:0006044">
    <property type="term" value="P:N-acetylglucosamine metabolic process"/>
    <property type="evidence" value="ECO:0007669"/>
    <property type="project" value="TreeGrafter"/>
</dbReference>
<comment type="caution">
    <text evidence="2">The sequence shown here is derived from an EMBL/GenBank/DDBJ whole genome shotgun (WGS) entry which is preliminary data.</text>
</comment>
<organism evidence="2 3">
    <name type="scientific">Tigriopus californicus</name>
    <name type="common">Marine copepod</name>
    <dbReference type="NCBI Taxonomy" id="6832"/>
    <lineage>
        <taxon>Eukaryota</taxon>
        <taxon>Metazoa</taxon>
        <taxon>Ecdysozoa</taxon>
        <taxon>Arthropoda</taxon>
        <taxon>Crustacea</taxon>
        <taxon>Multicrustacea</taxon>
        <taxon>Hexanauplia</taxon>
        <taxon>Copepoda</taxon>
        <taxon>Harpacticoida</taxon>
        <taxon>Harpacticidae</taxon>
        <taxon>Tigriopus</taxon>
    </lineage>
</organism>
<dbReference type="PANTHER" id="PTHR10704">
    <property type="entry name" value="CARBOHYDRATE SULFOTRANSFERASE"/>
    <property type="match status" value="1"/>
</dbReference>
<evidence type="ECO:0000313" key="2">
    <source>
        <dbReference type="EMBL" id="TRY76265.1"/>
    </source>
</evidence>
<dbReference type="OMA" id="WVNKLKF"/>
<name>A0A553PF01_TIGCA</name>
<dbReference type="Gene3D" id="1.10.10.10">
    <property type="entry name" value="Winged helix-like DNA-binding domain superfamily/Winged helix DNA-binding domain"/>
    <property type="match status" value="1"/>
</dbReference>
<dbReference type="STRING" id="6832.A0A553PF01"/>
<dbReference type="InterPro" id="IPR000863">
    <property type="entry name" value="Sulfotransferase_dom"/>
</dbReference>
<gene>
    <name evidence="2" type="ORF">TCAL_10153</name>
</gene>
<dbReference type="SUPFAM" id="SSF52540">
    <property type="entry name" value="P-loop containing nucleoside triphosphate hydrolases"/>
    <property type="match status" value="1"/>
</dbReference>
<keyword evidence="3" id="KW-1185">Reference proteome</keyword>
<dbReference type="PANTHER" id="PTHR10704:SF44">
    <property type="entry name" value="LD35051P-RELATED"/>
    <property type="match status" value="1"/>
</dbReference>
<sequence length="368" mass="43126">MEKREAILSLHSEGKTCQEIARTLSSLKVTKSTAWYTTKRYKDTGTQELQEVANLWLQNASANPRKVLILTTWRSGSTFFGELLNQFPGSYYFFEPLIEQHVQRAATNSTQMDILEHLFNCNYQDIRYSKESKWILRHNSRLMPICKKTLGFKEEDLCLDSDFLSKVCALFPIRLMKTVRLETRNVEDLMKKLPGLKVISLIRDPRGIVASRERMPWCSRPQCSDVQHVCERYNRDVESSFEFRSKFSERFMVVRYEDMSLNLYRTVQRVSEFLDFSLSEKIISYIQNHTNLPQFRARKGHDMSLKHSHGTFRNTKSHTFEWRSTIKSEALNQTQQLCASGMNRMGYKLVPSIGVLHNPNIKLMDQIY</sequence>
<dbReference type="InterPro" id="IPR036388">
    <property type="entry name" value="WH-like_DNA-bd_sf"/>
</dbReference>
<dbReference type="InterPro" id="IPR051135">
    <property type="entry name" value="Gal/GlcNAc/GalNAc_ST"/>
</dbReference>
<dbReference type="GO" id="GO:0006790">
    <property type="term" value="P:sulfur compound metabolic process"/>
    <property type="evidence" value="ECO:0007669"/>
    <property type="project" value="TreeGrafter"/>
</dbReference>